<feature type="transmembrane region" description="Helical" evidence="1">
    <location>
        <begin position="183"/>
        <end position="210"/>
    </location>
</feature>
<sequence>MLPTNYLISLVIHDIILAATCYVTGWCVLRYQVRVNYTRKINHFLLMLIPFVLAWWFPYTPSLATTVTSLVGFVVMTGVFAKPIRDRVPLVATAFAAVDRPEDRPHTLAWILSQAVGAYLVIIVVFSMLRWFDAAELVAIPLLVNGIGDGLAEPIGVRFGRHRYHVPSLAPGRCYTRSYEGSACVWLTSMIVVLGLLPILSWPVFIGLIISIPPVMTLTEAFSPHSWDAPFMYAIGGACIGFVLLITGG</sequence>
<dbReference type="Proteomes" id="UP000318053">
    <property type="component" value="Unassembled WGS sequence"/>
</dbReference>
<keyword evidence="1" id="KW-1133">Transmembrane helix</keyword>
<feature type="transmembrane region" description="Helical" evidence="1">
    <location>
        <begin position="6"/>
        <end position="29"/>
    </location>
</feature>
<evidence type="ECO:0000256" key="1">
    <source>
        <dbReference type="SAM" id="Phobius"/>
    </source>
</evidence>
<proteinExistence type="predicted"/>
<protein>
    <submittedName>
        <fullName evidence="2">Cytidylyltransferase family protein</fullName>
    </submittedName>
</protein>
<keyword evidence="2" id="KW-0548">Nucleotidyltransferase</keyword>
<keyword evidence="1" id="KW-0812">Transmembrane</keyword>
<comment type="caution">
    <text evidence="2">The sequence shown here is derived from an EMBL/GenBank/DDBJ whole genome shotgun (WGS) entry which is preliminary data.</text>
</comment>
<dbReference type="OrthoDB" id="7066838at2"/>
<accession>A0A5C5XNS8</accession>
<dbReference type="GO" id="GO:0016779">
    <property type="term" value="F:nucleotidyltransferase activity"/>
    <property type="evidence" value="ECO:0007669"/>
    <property type="project" value="UniProtKB-KW"/>
</dbReference>
<dbReference type="RefSeq" id="WP_146392654.1">
    <property type="nucleotide sequence ID" value="NZ_SJPK01000010.1"/>
</dbReference>
<keyword evidence="3" id="KW-1185">Reference proteome</keyword>
<feature type="transmembrane region" description="Helical" evidence="1">
    <location>
        <begin position="41"/>
        <end position="57"/>
    </location>
</feature>
<evidence type="ECO:0000313" key="3">
    <source>
        <dbReference type="Proteomes" id="UP000318053"/>
    </source>
</evidence>
<gene>
    <name evidence="2" type="ORF">CA85_37430</name>
</gene>
<keyword evidence="1" id="KW-0472">Membrane</keyword>
<reference evidence="2 3" key="1">
    <citation type="submission" date="2019-02" db="EMBL/GenBank/DDBJ databases">
        <title>Deep-cultivation of Planctomycetes and their phenomic and genomic characterization uncovers novel biology.</title>
        <authorList>
            <person name="Wiegand S."/>
            <person name="Jogler M."/>
            <person name="Boedeker C."/>
            <person name="Pinto D."/>
            <person name="Vollmers J."/>
            <person name="Rivas-Marin E."/>
            <person name="Kohn T."/>
            <person name="Peeters S.H."/>
            <person name="Heuer A."/>
            <person name="Rast P."/>
            <person name="Oberbeckmann S."/>
            <person name="Bunk B."/>
            <person name="Jeske O."/>
            <person name="Meyerdierks A."/>
            <person name="Storesund J.E."/>
            <person name="Kallscheuer N."/>
            <person name="Luecker S."/>
            <person name="Lage O.M."/>
            <person name="Pohl T."/>
            <person name="Merkel B.J."/>
            <person name="Hornburger P."/>
            <person name="Mueller R.-W."/>
            <person name="Bruemmer F."/>
            <person name="Labrenz M."/>
            <person name="Spormann A.M."/>
            <person name="Op Den Camp H."/>
            <person name="Overmann J."/>
            <person name="Amann R."/>
            <person name="Jetten M.S.M."/>
            <person name="Mascher T."/>
            <person name="Medema M.H."/>
            <person name="Devos D.P."/>
            <person name="Kaster A.-K."/>
            <person name="Ovreas L."/>
            <person name="Rohde M."/>
            <person name="Galperin M.Y."/>
            <person name="Jogler C."/>
        </authorList>
    </citation>
    <scope>NUCLEOTIDE SEQUENCE [LARGE SCALE GENOMIC DNA]</scope>
    <source>
        <strain evidence="2 3">CA85</strain>
    </source>
</reference>
<organism evidence="2 3">
    <name type="scientific">Allorhodopirellula solitaria</name>
    <dbReference type="NCBI Taxonomy" id="2527987"/>
    <lineage>
        <taxon>Bacteria</taxon>
        <taxon>Pseudomonadati</taxon>
        <taxon>Planctomycetota</taxon>
        <taxon>Planctomycetia</taxon>
        <taxon>Pirellulales</taxon>
        <taxon>Pirellulaceae</taxon>
        <taxon>Allorhodopirellula</taxon>
    </lineage>
</organism>
<name>A0A5C5XNS8_9BACT</name>
<dbReference type="EMBL" id="SJPK01000010">
    <property type="protein sequence ID" value="TWT64610.1"/>
    <property type="molecule type" value="Genomic_DNA"/>
</dbReference>
<keyword evidence="2" id="KW-0808">Transferase</keyword>
<feature type="transmembrane region" description="Helical" evidence="1">
    <location>
        <begin position="108"/>
        <end position="132"/>
    </location>
</feature>
<evidence type="ECO:0000313" key="2">
    <source>
        <dbReference type="EMBL" id="TWT64610.1"/>
    </source>
</evidence>
<dbReference type="AlphaFoldDB" id="A0A5C5XNS8"/>
<feature type="transmembrane region" description="Helical" evidence="1">
    <location>
        <begin position="230"/>
        <end position="248"/>
    </location>
</feature>